<gene>
    <name evidence="3" type="ORF">EJB05_21815</name>
</gene>
<dbReference type="InterPro" id="IPR001810">
    <property type="entry name" value="F-box_dom"/>
</dbReference>
<dbReference type="InterPro" id="IPR056594">
    <property type="entry name" value="AT5G49610-like_b-prop"/>
</dbReference>
<dbReference type="Gene3D" id="1.20.1280.50">
    <property type="match status" value="1"/>
</dbReference>
<dbReference type="Gramene" id="TVU30205">
    <property type="protein sequence ID" value="TVU30205"/>
    <property type="gene ID" value="EJB05_21815"/>
</dbReference>
<dbReference type="SUPFAM" id="SSF81383">
    <property type="entry name" value="F-box domain"/>
    <property type="match status" value="1"/>
</dbReference>
<dbReference type="Pfam" id="PF12937">
    <property type="entry name" value="F-box-like"/>
    <property type="match status" value="1"/>
</dbReference>
<dbReference type="OrthoDB" id="622335at2759"/>
<evidence type="ECO:0000259" key="2">
    <source>
        <dbReference type="Pfam" id="PF23635"/>
    </source>
</evidence>
<organism evidence="3 4">
    <name type="scientific">Eragrostis curvula</name>
    <name type="common">weeping love grass</name>
    <dbReference type="NCBI Taxonomy" id="38414"/>
    <lineage>
        <taxon>Eukaryota</taxon>
        <taxon>Viridiplantae</taxon>
        <taxon>Streptophyta</taxon>
        <taxon>Embryophyta</taxon>
        <taxon>Tracheophyta</taxon>
        <taxon>Spermatophyta</taxon>
        <taxon>Magnoliopsida</taxon>
        <taxon>Liliopsida</taxon>
        <taxon>Poales</taxon>
        <taxon>Poaceae</taxon>
        <taxon>PACMAD clade</taxon>
        <taxon>Chloridoideae</taxon>
        <taxon>Eragrostideae</taxon>
        <taxon>Eragrostidinae</taxon>
        <taxon>Eragrostis</taxon>
    </lineage>
</organism>
<dbReference type="AlphaFoldDB" id="A0A5J9V2S6"/>
<comment type="caution">
    <text evidence="3">The sequence shown here is derived from an EMBL/GenBank/DDBJ whole genome shotgun (WGS) entry which is preliminary data.</text>
</comment>
<proteinExistence type="predicted"/>
<name>A0A5J9V2S6_9POAL</name>
<evidence type="ECO:0000313" key="4">
    <source>
        <dbReference type="Proteomes" id="UP000324897"/>
    </source>
</evidence>
<evidence type="ECO:0000313" key="3">
    <source>
        <dbReference type="EMBL" id="TVU30205.1"/>
    </source>
</evidence>
<dbReference type="Pfam" id="PF23635">
    <property type="entry name" value="Beta-prop_AT5G49610-like"/>
    <property type="match status" value="1"/>
</dbReference>
<dbReference type="InterPro" id="IPR036047">
    <property type="entry name" value="F-box-like_dom_sf"/>
</dbReference>
<dbReference type="PANTHER" id="PTHR33207">
    <property type="entry name" value="F-BOX DOMAIN CONTAINING PROTEIN-RELATED"/>
    <property type="match status" value="1"/>
</dbReference>
<dbReference type="Proteomes" id="UP000324897">
    <property type="component" value="Chromosome 1"/>
</dbReference>
<evidence type="ECO:0000259" key="1">
    <source>
        <dbReference type="Pfam" id="PF12937"/>
    </source>
</evidence>
<feature type="domain" description="F-box" evidence="1">
    <location>
        <begin position="7"/>
        <end position="44"/>
    </location>
</feature>
<dbReference type="EMBL" id="RWGY01000011">
    <property type="protein sequence ID" value="TVU30205.1"/>
    <property type="molecule type" value="Genomic_DNA"/>
</dbReference>
<keyword evidence="4" id="KW-1185">Reference proteome</keyword>
<accession>A0A5J9V2S6</accession>
<sequence>MVLGDDNLLIEILLRLASPTWLVRAALVCRCWLRVASDPAFLRRFRALHPPRILFLRVPGSGWLSVPPPRNIAGAALCALATLYCSDVCDCRNGRLLIELKYDDPTRYPGYAIRSLLRHHAPDVLLPEPPHRGLNNHKGLLRSGNCESRMLLLLEIDQHRNAASCVCLDLTYNRAQFCVQFSILKSGVWGVQRGALTELPQCILKTMRAHKLLLGSKFYVTTSLGYILVFDLATVSFSNVQLPAEEARYSTALKLSRAQQSGLYLVDVAGFQLRVWHGDGDRQWMLVDSISVREACAHLNVQRWEPDDGLAAPVLVIAAGDNAEFVILELVASEVICCMQLSNKVVEKVANDVQHTLSVRPISMTWPPIFPVIDKANQEN</sequence>
<reference evidence="3 4" key="1">
    <citation type="journal article" date="2019" name="Sci. Rep.">
        <title>A high-quality genome of Eragrostis curvula grass provides insights into Poaceae evolution and supports new strategies to enhance forage quality.</title>
        <authorList>
            <person name="Carballo J."/>
            <person name="Santos B.A.C.M."/>
            <person name="Zappacosta D."/>
            <person name="Garbus I."/>
            <person name="Selva J.P."/>
            <person name="Gallo C.A."/>
            <person name="Diaz A."/>
            <person name="Albertini E."/>
            <person name="Caccamo M."/>
            <person name="Echenique V."/>
        </authorList>
    </citation>
    <scope>NUCLEOTIDE SEQUENCE [LARGE SCALE GENOMIC DNA]</scope>
    <source>
        <strain evidence="4">cv. Victoria</strain>
        <tissue evidence="3">Leaf</tissue>
    </source>
</reference>
<protein>
    <submittedName>
        <fullName evidence="3">Uncharacterized protein</fullName>
    </submittedName>
</protein>
<feature type="domain" description="F-box protein AT5G49610-like beta-propeller" evidence="2">
    <location>
        <begin position="88"/>
        <end position="370"/>
    </location>
</feature>
<feature type="non-terminal residue" evidence="3">
    <location>
        <position position="1"/>
    </location>
</feature>